<dbReference type="SUPFAM" id="SSF52540">
    <property type="entry name" value="P-loop containing nucleoside triphosphate hydrolases"/>
    <property type="match status" value="2"/>
</dbReference>
<dbReference type="PANTHER" id="PTHR43790:SF4">
    <property type="entry name" value="GUANOSINE IMPORT ATP-BINDING PROTEIN NUPO"/>
    <property type="match status" value="1"/>
</dbReference>
<dbReference type="PANTHER" id="PTHR43790">
    <property type="entry name" value="CARBOHYDRATE TRANSPORT ATP-BINDING PROTEIN MG119-RELATED"/>
    <property type="match status" value="1"/>
</dbReference>
<dbReference type="AlphaFoldDB" id="A0A0P0YWY0"/>
<dbReference type="PROSITE" id="PS50893">
    <property type="entry name" value="ABC_TRANSPORTER_2"/>
    <property type="match status" value="2"/>
</dbReference>
<dbReference type="Pfam" id="PF00005">
    <property type="entry name" value="ABC_tran"/>
    <property type="match status" value="2"/>
</dbReference>
<sequence>MTTLLEVVGLTKRFGAFTALDSVSLRLRRGTFHALLGENGAGKSTLVKCVLGYYRADEGSVLMDDREVEVASPRDARRLGIGMVYQHFTLVPAMTVLENLVMAGPDVPAIVDWRKERAKLAAFMADMPLKVPMDVPVHRLSAGERQKTEILKELYLGSRVLVLDEPTSVLTPGEASDVLGFLRRRATEEGLGVLLISHKFPEVTGFCDEVTVLRRGRLAGHGRVDALSVADMAEMMIGKRDLAAAPRPEPASAKARAVLDLSRVKAGPQRGGIDIDRLEVRAGEIVGIAGISGNGQAVLVETLSGQTMPASGAIHVGGAPYQARRAQAQAMGVRVLPEEPLRNACVGRMSVMENLALRSFDRHADGRARILVDRRGMRRYAEAQIAAYSIKTQSPDAPIATLSGGNVQRTVLARELDGDAELLVVANPCFGLDFGAVADIRAALLKARNKGTAVLLVSEDLDEVIALSDRILVMHEGRIVFETEGGRKADPMEIGRHMAGHR</sequence>
<evidence type="ECO:0000313" key="4">
    <source>
        <dbReference type="EMBL" id="BAT25957.1"/>
    </source>
</evidence>
<dbReference type="InterPro" id="IPR003439">
    <property type="entry name" value="ABC_transporter-like_ATP-bd"/>
</dbReference>
<organism evidence="4">
    <name type="scientific">Aureimonas altamirensis</name>
    <dbReference type="NCBI Taxonomy" id="370622"/>
    <lineage>
        <taxon>Bacteria</taxon>
        <taxon>Pseudomonadati</taxon>
        <taxon>Pseudomonadota</taxon>
        <taxon>Alphaproteobacteria</taxon>
        <taxon>Hyphomicrobiales</taxon>
        <taxon>Aurantimonadaceae</taxon>
        <taxon>Aureimonas</taxon>
    </lineage>
</organism>
<keyword evidence="2" id="KW-0067">ATP-binding</keyword>
<dbReference type="CDD" id="cd03215">
    <property type="entry name" value="ABC_Carb_Monos_II"/>
    <property type="match status" value="1"/>
</dbReference>
<evidence type="ECO:0000256" key="1">
    <source>
        <dbReference type="ARBA" id="ARBA00022741"/>
    </source>
</evidence>
<dbReference type="InterPro" id="IPR050107">
    <property type="entry name" value="ABC_carbohydrate_import_ATPase"/>
</dbReference>
<protein>
    <submittedName>
        <fullName evidence="4">ABC transporter related protein</fullName>
    </submittedName>
</protein>
<dbReference type="InterPro" id="IPR003593">
    <property type="entry name" value="AAA+_ATPase"/>
</dbReference>
<dbReference type="InterPro" id="IPR027417">
    <property type="entry name" value="P-loop_NTPase"/>
</dbReference>
<evidence type="ECO:0000259" key="3">
    <source>
        <dbReference type="PROSITE" id="PS50893"/>
    </source>
</evidence>
<accession>A0A0P0YWY0</accession>
<dbReference type="Gene3D" id="3.40.50.300">
    <property type="entry name" value="P-loop containing nucleotide triphosphate hydrolases"/>
    <property type="match status" value="2"/>
</dbReference>
<dbReference type="GO" id="GO:0005524">
    <property type="term" value="F:ATP binding"/>
    <property type="evidence" value="ECO:0007669"/>
    <property type="project" value="UniProtKB-KW"/>
</dbReference>
<dbReference type="RefSeq" id="WP_060602510.1">
    <property type="nucleotide sequence ID" value="NZ_BBWQ01000009.1"/>
</dbReference>
<feature type="domain" description="ABC transporter" evidence="3">
    <location>
        <begin position="256"/>
        <end position="501"/>
    </location>
</feature>
<reference evidence="4" key="1">
    <citation type="journal article" date="2015" name="Proc. Natl. Acad. Sci. U.S.A.">
        <title>Bacterial clade with the ribosomal RNA operon on a small plasmid rather than the chromosome.</title>
        <authorList>
            <person name="Anda M."/>
            <person name="Ohtsubo Y."/>
            <person name="Okubo T."/>
            <person name="Sugawara M."/>
            <person name="Nagata Y."/>
            <person name="Tsuda M."/>
            <person name="Minamisawa K."/>
            <person name="Mitsui H."/>
        </authorList>
    </citation>
    <scope>NUCLEOTIDE SEQUENCE</scope>
    <source>
        <strain evidence="4">DSM 21988</strain>
    </source>
</reference>
<evidence type="ECO:0000256" key="2">
    <source>
        <dbReference type="ARBA" id="ARBA00022840"/>
    </source>
</evidence>
<dbReference type="CDD" id="cd03216">
    <property type="entry name" value="ABC_Carb_Monos_I"/>
    <property type="match status" value="1"/>
</dbReference>
<dbReference type="SMART" id="SM00382">
    <property type="entry name" value="AAA"/>
    <property type="match status" value="1"/>
</dbReference>
<name>A0A0P0YWY0_9HYPH</name>
<proteinExistence type="predicted"/>
<keyword evidence="1" id="KW-0547">Nucleotide-binding</keyword>
<feature type="domain" description="ABC transporter" evidence="3">
    <location>
        <begin position="5"/>
        <end position="240"/>
    </location>
</feature>
<dbReference type="EMBL" id="LC066371">
    <property type="protein sequence ID" value="BAT25957.1"/>
    <property type="molecule type" value="Genomic_DNA"/>
</dbReference>
<dbReference type="GO" id="GO:0016887">
    <property type="term" value="F:ATP hydrolysis activity"/>
    <property type="evidence" value="ECO:0007669"/>
    <property type="project" value="InterPro"/>
</dbReference>